<proteinExistence type="predicted"/>
<protein>
    <submittedName>
        <fullName evidence="1">Uncharacterized protein</fullName>
    </submittedName>
</protein>
<reference evidence="1 2" key="1">
    <citation type="submission" date="2019-02" db="EMBL/GenBank/DDBJ databases">
        <title>Deep-cultivation of Planctomycetes and their phenomic and genomic characterization uncovers novel biology.</title>
        <authorList>
            <person name="Wiegand S."/>
            <person name="Jogler M."/>
            <person name="Boedeker C."/>
            <person name="Pinto D."/>
            <person name="Vollmers J."/>
            <person name="Rivas-Marin E."/>
            <person name="Kohn T."/>
            <person name="Peeters S.H."/>
            <person name="Heuer A."/>
            <person name="Rast P."/>
            <person name="Oberbeckmann S."/>
            <person name="Bunk B."/>
            <person name="Jeske O."/>
            <person name="Meyerdierks A."/>
            <person name="Storesund J.E."/>
            <person name="Kallscheuer N."/>
            <person name="Luecker S."/>
            <person name="Lage O.M."/>
            <person name="Pohl T."/>
            <person name="Merkel B.J."/>
            <person name="Hornburger P."/>
            <person name="Mueller R.-W."/>
            <person name="Bruemmer F."/>
            <person name="Labrenz M."/>
            <person name="Spormann A.M."/>
            <person name="Op den Camp H."/>
            <person name="Overmann J."/>
            <person name="Amann R."/>
            <person name="Jetten M.S.M."/>
            <person name="Mascher T."/>
            <person name="Medema M.H."/>
            <person name="Devos D.P."/>
            <person name="Kaster A.-K."/>
            <person name="Ovreas L."/>
            <person name="Rohde M."/>
            <person name="Galperin M.Y."/>
            <person name="Jogler C."/>
        </authorList>
    </citation>
    <scope>NUCLEOTIDE SEQUENCE [LARGE SCALE GENOMIC DNA]</scope>
    <source>
        <strain evidence="1 2">Pla133</strain>
    </source>
</reference>
<accession>A0A518BS70</accession>
<dbReference type="RefSeq" id="WP_145070082.1">
    <property type="nucleotide sequence ID" value="NZ_CP036287.1"/>
</dbReference>
<evidence type="ECO:0000313" key="2">
    <source>
        <dbReference type="Proteomes" id="UP000316921"/>
    </source>
</evidence>
<sequence length="506" mass="52392">MLTTLALFAPALVPIDPLPGGDALVAYSKRVGVQTTAYAELEGPAGAPFALFAQLIDVEAQAGAIDLGASLIVAEGFFDGAGRASVSVPVPGALPAGTQFAVAAGYASQGQVWLGSTAPLPISETANSIPLDFDYAPGFDEPVAGQTIVGDYIEIGLVVSAINDGFGPNQAIIFDSANPTGGDTDLATPGYGLANDTALGNLLIIAENSVDADNDGLVDDPDDEREGGILVFDFAEPTEIDSMTVVDIDDAQMSEIRVTQDGLGVTTYPLVDVGDNGVQTIVMRLTNVTKVELDLGGSGALAEIALKPCPITVDFNETPTGKPLDFPAGTEMTNQYNDVGLTFAALNGTPGGPDKCIIFDSGNPTGGDDDLGTPGYGDNNDTFLGNLLIIAENDVDANNDGLVDDPDDNQDGGIIFMGWDQDIRLISFKVIDVDSTEIDAVRLFDSNNMLILEADLGPIGDNSVQEFFQPGGVSGVRRAELIFSGSGGVDSIRWCPDTDDSTVPGT</sequence>
<gene>
    <name evidence="1" type="ORF">Pla133_49440</name>
</gene>
<dbReference type="AlphaFoldDB" id="A0A518BS70"/>
<evidence type="ECO:0000313" key="1">
    <source>
        <dbReference type="EMBL" id="QDU69822.1"/>
    </source>
</evidence>
<keyword evidence="2" id="KW-1185">Reference proteome</keyword>
<dbReference type="EMBL" id="CP036287">
    <property type="protein sequence ID" value="QDU69822.1"/>
    <property type="molecule type" value="Genomic_DNA"/>
</dbReference>
<dbReference type="Proteomes" id="UP000316921">
    <property type="component" value="Chromosome"/>
</dbReference>
<dbReference type="KEGG" id="pbap:Pla133_49440"/>
<organism evidence="1 2">
    <name type="scientific">Engelhardtia mirabilis</name>
    <dbReference type="NCBI Taxonomy" id="2528011"/>
    <lineage>
        <taxon>Bacteria</taxon>
        <taxon>Pseudomonadati</taxon>
        <taxon>Planctomycetota</taxon>
        <taxon>Planctomycetia</taxon>
        <taxon>Planctomycetia incertae sedis</taxon>
        <taxon>Engelhardtia</taxon>
    </lineage>
</organism>
<name>A0A518BS70_9BACT</name>